<dbReference type="AlphaFoldDB" id="A0A1T4RC71"/>
<gene>
    <name evidence="2" type="ORF">SAMN02745119_02792</name>
</gene>
<protein>
    <recommendedName>
        <fullName evidence="4">Curli production assembly/transport component CsgG</fullName>
    </recommendedName>
</protein>
<sequence>MKRILVLALGLMLISVSAAFAATVTATGEGPAKDVALATAMRRAVEQGVGTFVKSESTVVDSALIDDKILSHSKGYVTSYKIIKEEKNADGVVITITANVDNKLIKGDIDALTILRKNAVVGNPRILVAFSNKSKDKIFKDKEFTEEIYNGIVESLTDKQFRVVDKASAERFSMQQAETHEIDVDLNKAAAYGLKFHAEYTLFYNVSGVVREGAIGKSVLVNVKTQLIDNTRSQVITSKKVEQAGMGQTVEQALEKAAREGGKKIVNPMIDVLQKHWMDQQQNGAMYTIIIDGVDDPEQIAKFTEMFEKFPLATGAKEVESGGGKTTFEATYKGKRDQLDRDVIRVAKELGWTMKKIRAEGARSTWKKQ</sequence>
<evidence type="ECO:0000256" key="1">
    <source>
        <dbReference type="SAM" id="SignalP"/>
    </source>
</evidence>
<evidence type="ECO:0000313" key="2">
    <source>
        <dbReference type="EMBL" id="SKA13487.1"/>
    </source>
</evidence>
<keyword evidence="3" id="KW-1185">Reference proteome</keyword>
<proteinExistence type="predicted"/>
<dbReference type="OrthoDB" id="5445422at2"/>
<dbReference type="Proteomes" id="UP000190102">
    <property type="component" value="Unassembled WGS sequence"/>
</dbReference>
<name>A0A1T4RC71_9BACT</name>
<dbReference type="STRING" id="115783.SAMN02745119_02792"/>
<keyword evidence="1" id="KW-0732">Signal</keyword>
<reference evidence="3" key="1">
    <citation type="submission" date="2017-02" db="EMBL/GenBank/DDBJ databases">
        <authorList>
            <person name="Varghese N."/>
            <person name="Submissions S."/>
        </authorList>
    </citation>
    <scope>NUCLEOTIDE SEQUENCE [LARGE SCALE GENOMIC DNA]</scope>
    <source>
        <strain evidence="3">ATCC BAA-34</strain>
    </source>
</reference>
<dbReference type="EMBL" id="FUWR01000019">
    <property type="protein sequence ID" value="SKA13487.1"/>
    <property type="molecule type" value="Genomic_DNA"/>
</dbReference>
<evidence type="ECO:0008006" key="4">
    <source>
        <dbReference type="Google" id="ProtNLM"/>
    </source>
</evidence>
<dbReference type="Gene3D" id="3.30.1660.40">
    <property type="entry name" value="FlgT, N-terminal domain"/>
    <property type="match status" value="1"/>
</dbReference>
<evidence type="ECO:0000313" key="3">
    <source>
        <dbReference type="Proteomes" id="UP000190102"/>
    </source>
</evidence>
<feature type="chain" id="PRO_5012459335" description="Curli production assembly/transport component CsgG" evidence="1">
    <location>
        <begin position="22"/>
        <end position="369"/>
    </location>
</feature>
<feature type="signal peptide" evidence="1">
    <location>
        <begin position="1"/>
        <end position="21"/>
    </location>
</feature>
<dbReference type="InterPro" id="IPR038180">
    <property type="entry name" value="FlgT_N_sf"/>
</dbReference>
<accession>A0A1T4RC71</accession>
<organism evidence="2 3">
    <name type="scientific">Trichlorobacter thiogenes</name>
    <dbReference type="NCBI Taxonomy" id="115783"/>
    <lineage>
        <taxon>Bacteria</taxon>
        <taxon>Pseudomonadati</taxon>
        <taxon>Thermodesulfobacteriota</taxon>
        <taxon>Desulfuromonadia</taxon>
        <taxon>Geobacterales</taxon>
        <taxon>Geobacteraceae</taxon>
        <taxon>Trichlorobacter</taxon>
    </lineage>
</organism>
<dbReference type="RefSeq" id="WP_078791020.1">
    <property type="nucleotide sequence ID" value="NZ_FUWR01000019.1"/>
</dbReference>